<proteinExistence type="inferred from homology"/>
<dbReference type="InterPro" id="IPR023753">
    <property type="entry name" value="FAD/NAD-binding_dom"/>
</dbReference>
<protein>
    <submittedName>
        <fullName evidence="7">Oxidoreductase</fullName>
    </submittedName>
</protein>
<evidence type="ECO:0000256" key="4">
    <source>
        <dbReference type="ARBA" id="ARBA00022827"/>
    </source>
</evidence>
<dbReference type="Gene3D" id="3.50.50.100">
    <property type="match status" value="1"/>
</dbReference>
<dbReference type="InterPro" id="IPR051169">
    <property type="entry name" value="NADH-Q_oxidoreductase"/>
</dbReference>
<evidence type="ECO:0000256" key="3">
    <source>
        <dbReference type="ARBA" id="ARBA00022630"/>
    </source>
</evidence>
<keyword evidence="4" id="KW-0274">FAD</keyword>
<comment type="similarity">
    <text evidence="2">Belongs to the NADH dehydrogenase family.</text>
</comment>
<comment type="cofactor">
    <cofactor evidence="1">
        <name>FAD</name>
        <dbReference type="ChEBI" id="CHEBI:57692"/>
    </cofactor>
</comment>
<feature type="domain" description="FAD/NAD(P)-binding" evidence="6">
    <location>
        <begin position="69"/>
        <end position="341"/>
    </location>
</feature>
<evidence type="ECO:0000259" key="6">
    <source>
        <dbReference type="Pfam" id="PF07992"/>
    </source>
</evidence>
<dbReference type="EMBL" id="BAFD01000001">
    <property type="protein sequence ID" value="GAB41863.1"/>
    <property type="molecule type" value="Genomic_DNA"/>
</dbReference>
<gene>
    <name evidence="7" type="ORF">GOTRE_001_01120</name>
</gene>
<dbReference type="PANTHER" id="PTHR42913">
    <property type="entry name" value="APOPTOSIS-INDUCING FACTOR 1"/>
    <property type="match status" value="1"/>
</dbReference>
<evidence type="ECO:0000256" key="2">
    <source>
        <dbReference type="ARBA" id="ARBA00005272"/>
    </source>
</evidence>
<reference evidence="7 8" key="1">
    <citation type="submission" date="2012-02" db="EMBL/GenBank/DDBJ databases">
        <title>Whole genome shotgun sequence of Gordonia terrae NBRC 100016.</title>
        <authorList>
            <person name="Takarada H."/>
            <person name="Hosoyama A."/>
            <person name="Tsuchikane K."/>
            <person name="Katsumata H."/>
            <person name="Yamazaki S."/>
            <person name="Fujita N."/>
        </authorList>
    </citation>
    <scope>NUCLEOTIDE SEQUENCE [LARGE SCALE GENOMIC DNA]</scope>
    <source>
        <strain evidence="7 8">NBRC 100016</strain>
    </source>
</reference>
<evidence type="ECO:0000256" key="5">
    <source>
        <dbReference type="ARBA" id="ARBA00023002"/>
    </source>
</evidence>
<keyword evidence="3" id="KW-0285">Flavoprotein</keyword>
<keyword evidence="8" id="KW-1185">Reference proteome</keyword>
<keyword evidence="5" id="KW-0560">Oxidoreductase</keyword>
<evidence type="ECO:0000256" key="1">
    <source>
        <dbReference type="ARBA" id="ARBA00001974"/>
    </source>
</evidence>
<organism evidence="7 8">
    <name type="scientific">Gordonia terrae NBRC 100016</name>
    <dbReference type="NCBI Taxonomy" id="1089454"/>
    <lineage>
        <taxon>Bacteria</taxon>
        <taxon>Bacillati</taxon>
        <taxon>Actinomycetota</taxon>
        <taxon>Actinomycetes</taxon>
        <taxon>Mycobacteriales</taxon>
        <taxon>Gordoniaceae</taxon>
        <taxon>Gordonia</taxon>
    </lineage>
</organism>
<dbReference type="PRINTS" id="PR00368">
    <property type="entry name" value="FADPNR"/>
</dbReference>
<sequence>MIVAAVAAASWVVAADDAEVDVAVDGCHIPDAVGVLGVRALRTSTKGRIMNTTGITRIDDERVDAQRPRVVVLGAGYAGAMAANRLRRSPSVDVTIVNPQPFFVQRIRLHQFASGTGDPQVGLDGMLADDIRVVVDTATLIDTGGRRVHLASGAHLDYDYLIYAIGSRHRTPDIAGAAEHALFIADWASAQRIRERVGSLGAQRRSLSSVGGLTGIEVAAELAESGHDVRLVGGGGIATSVGGRARRATEKQLHRLGVDVVDQGRVVEIGERTVTVALDGEHTVLPSTATILATGFEAPELAAASGLATDEIGRLRADVPLGSIDDDRVVGAGDAVAVEGISLRMSCQAAEPLGAQAADAVLARIDGEQPTVVDQGFVAQCASIGRHAATLQFTRRDDAPTRAVVTGRLAALTKELVCRQTVANIRREAARPGRFSWFSGAKATAVEPEPAGR</sequence>
<dbReference type="PANTHER" id="PTHR42913:SF3">
    <property type="entry name" value="64 KDA MITOCHONDRIAL NADH DEHYDROGENASE (EUROFUNG)"/>
    <property type="match status" value="1"/>
</dbReference>
<dbReference type="SUPFAM" id="SSF51905">
    <property type="entry name" value="FAD/NAD(P)-binding domain"/>
    <property type="match status" value="2"/>
</dbReference>
<accession>A0ABQ0H7K4</accession>
<dbReference type="Pfam" id="PF07992">
    <property type="entry name" value="Pyr_redox_2"/>
    <property type="match status" value="1"/>
</dbReference>
<dbReference type="InterPro" id="IPR036188">
    <property type="entry name" value="FAD/NAD-bd_sf"/>
</dbReference>
<name>A0ABQ0H7K4_9ACTN</name>
<evidence type="ECO:0000313" key="7">
    <source>
        <dbReference type="EMBL" id="GAB41863.1"/>
    </source>
</evidence>
<evidence type="ECO:0000313" key="8">
    <source>
        <dbReference type="Proteomes" id="UP000004881"/>
    </source>
</evidence>
<dbReference type="Proteomes" id="UP000004881">
    <property type="component" value="Unassembled WGS sequence"/>
</dbReference>
<comment type="caution">
    <text evidence="7">The sequence shown here is derived from an EMBL/GenBank/DDBJ whole genome shotgun (WGS) entry which is preliminary data.</text>
</comment>